<feature type="domain" description="FecR protein" evidence="2">
    <location>
        <begin position="163"/>
        <end position="258"/>
    </location>
</feature>
<dbReference type="PANTHER" id="PTHR30273:SF2">
    <property type="entry name" value="PROTEIN FECR"/>
    <property type="match status" value="1"/>
</dbReference>
<sequence length="372" mass="42646">MKDQLSLNRIQELSKKVLDKTISEEELIELDQWYSSYNDNEVTELSEQELQDLGRKLYTIIKEKNNPPKQINFIRIISSCAAVLAMLIIGYWVYLSFNNGNEHAHVENKQAVIKDAKGNEHTFDDLQVGEQRQVGDLVYTKEKDGSIVFLEGNTNQSNNEVSTVITPKGGEYKIHLPDGTMVWMNADSKLEFNVAFSKHQRYVKLQGEAYFEVKHLHNKPFIVETPNEKIKVLGTKFNVYAYRSGQKSITSLTEGSVQVAPVRREERGIVLAPGQQSVRSGNNVRVQDFDVNEVLAWKNGEFMFNQARLEDVTEALSRWYDVEFEFADAELRSVEIWGTLSKSEKLEENLLALQKTQSAKFEIKGRRVMVIK</sequence>
<dbReference type="InterPro" id="IPR032508">
    <property type="entry name" value="FecR_C"/>
</dbReference>
<dbReference type="RefSeq" id="WP_380921515.1">
    <property type="nucleotide sequence ID" value="NZ_JBHUPE010000005.1"/>
</dbReference>
<proteinExistence type="predicted"/>
<evidence type="ECO:0000259" key="2">
    <source>
        <dbReference type="Pfam" id="PF04773"/>
    </source>
</evidence>
<evidence type="ECO:0000313" key="5">
    <source>
        <dbReference type="Proteomes" id="UP001597509"/>
    </source>
</evidence>
<dbReference type="PANTHER" id="PTHR30273">
    <property type="entry name" value="PERIPLASMIC SIGNAL SENSOR AND SIGMA FACTOR ACTIVATOR FECR-RELATED"/>
    <property type="match status" value="1"/>
</dbReference>
<evidence type="ECO:0000256" key="1">
    <source>
        <dbReference type="SAM" id="Phobius"/>
    </source>
</evidence>
<dbReference type="PIRSF" id="PIRSF018266">
    <property type="entry name" value="FecR"/>
    <property type="match status" value="1"/>
</dbReference>
<comment type="caution">
    <text evidence="4">The sequence shown here is derived from an EMBL/GenBank/DDBJ whole genome shotgun (WGS) entry which is preliminary data.</text>
</comment>
<dbReference type="Proteomes" id="UP001597509">
    <property type="component" value="Unassembled WGS sequence"/>
</dbReference>
<evidence type="ECO:0000313" key="4">
    <source>
        <dbReference type="EMBL" id="MFD2905052.1"/>
    </source>
</evidence>
<dbReference type="Pfam" id="PF16344">
    <property type="entry name" value="FecR_C"/>
    <property type="match status" value="1"/>
</dbReference>
<dbReference type="Gene3D" id="2.60.120.1440">
    <property type="match status" value="1"/>
</dbReference>
<gene>
    <name evidence="4" type="ORF">ACFS6I_14010</name>
</gene>
<feature type="domain" description="Protein FecR C-terminal" evidence="3">
    <location>
        <begin position="301"/>
        <end position="370"/>
    </location>
</feature>
<evidence type="ECO:0000259" key="3">
    <source>
        <dbReference type="Pfam" id="PF16344"/>
    </source>
</evidence>
<keyword evidence="1" id="KW-0812">Transmembrane</keyword>
<name>A0ABW5YXC7_9SPHI</name>
<keyword evidence="5" id="KW-1185">Reference proteome</keyword>
<protein>
    <submittedName>
        <fullName evidence="4">FecR family protein</fullName>
    </submittedName>
</protein>
<dbReference type="Gene3D" id="3.55.50.30">
    <property type="match status" value="1"/>
</dbReference>
<organism evidence="4 5">
    <name type="scientific">Sphingobacterium anhuiense</name>
    <dbReference type="NCBI Taxonomy" id="493780"/>
    <lineage>
        <taxon>Bacteria</taxon>
        <taxon>Pseudomonadati</taxon>
        <taxon>Bacteroidota</taxon>
        <taxon>Sphingobacteriia</taxon>
        <taxon>Sphingobacteriales</taxon>
        <taxon>Sphingobacteriaceae</taxon>
        <taxon>Sphingobacterium</taxon>
    </lineage>
</organism>
<reference evidence="5" key="1">
    <citation type="journal article" date="2019" name="Int. J. Syst. Evol. Microbiol.">
        <title>The Global Catalogue of Microorganisms (GCM) 10K type strain sequencing project: providing services to taxonomists for standard genome sequencing and annotation.</title>
        <authorList>
            <consortium name="The Broad Institute Genomics Platform"/>
            <consortium name="The Broad Institute Genome Sequencing Center for Infectious Disease"/>
            <person name="Wu L."/>
            <person name="Ma J."/>
        </authorList>
    </citation>
    <scope>NUCLEOTIDE SEQUENCE [LARGE SCALE GENOMIC DNA]</scope>
    <source>
        <strain evidence="5">KCTC 22209</strain>
    </source>
</reference>
<accession>A0ABW5YXC7</accession>
<feature type="transmembrane region" description="Helical" evidence="1">
    <location>
        <begin position="73"/>
        <end position="94"/>
    </location>
</feature>
<keyword evidence="1" id="KW-0472">Membrane</keyword>
<dbReference type="InterPro" id="IPR006860">
    <property type="entry name" value="FecR"/>
</dbReference>
<dbReference type="Pfam" id="PF04773">
    <property type="entry name" value="FecR"/>
    <property type="match status" value="1"/>
</dbReference>
<dbReference type="EMBL" id="JBHUPE010000005">
    <property type="protein sequence ID" value="MFD2905052.1"/>
    <property type="molecule type" value="Genomic_DNA"/>
</dbReference>
<keyword evidence="1" id="KW-1133">Transmembrane helix</keyword>
<dbReference type="InterPro" id="IPR012373">
    <property type="entry name" value="Ferrdict_sens_TM"/>
</dbReference>